<dbReference type="EMBL" id="MU274941">
    <property type="protein sequence ID" value="KAI0084574.1"/>
    <property type="molecule type" value="Genomic_DNA"/>
</dbReference>
<organism evidence="1 2">
    <name type="scientific">Irpex rosettiformis</name>
    <dbReference type="NCBI Taxonomy" id="378272"/>
    <lineage>
        <taxon>Eukaryota</taxon>
        <taxon>Fungi</taxon>
        <taxon>Dikarya</taxon>
        <taxon>Basidiomycota</taxon>
        <taxon>Agaricomycotina</taxon>
        <taxon>Agaricomycetes</taxon>
        <taxon>Polyporales</taxon>
        <taxon>Irpicaceae</taxon>
        <taxon>Irpex</taxon>
    </lineage>
</organism>
<keyword evidence="2" id="KW-1185">Reference proteome</keyword>
<protein>
    <submittedName>
        <fullName evidence="1">Uncharacterized protein</fullName>
    </submittedName>
</protein>
<evidence type="ECO:0000313" key="2">
    <source>
        <dbReference type="Proteomes" id="UP001055072"/>
    </source>
</evidence>
<dbReference type="Proteomes" id="UP001055072">
    <property type="component" value="Unassembled WGS sequence"/>
</dbReference>
<sequence length="541" mass="58832">MHLSSPLPRLLSCLMRACIFSTPDLSGQSNSSPLQTWTNFIRNMTKRMSKSAPPNPHTNKLALGAIKTAGNTQHTTHSVAPYLTDTPQDITAETASSDDSAGPSLSSNYLSVSNKEREAAQTPRHSEDDGPEATDVSSGTSLKELPVQPLNESSISANPILAPETSDFEEGSSQLVQSAQRVKEEEVKEEEKPSIENGRSATGEQPAATTKMEKHESDAGPSTASTSSSAQPHHEPVSSSSHRDEVIYHRVPFQRYGAHYGLGEMNRYDGLNLTEQGPVQRKERQFLKACNNYNFASSCVRKARENVEDAMAELDALRKNLVQCQAPPEIVVNPRTTLQPHPSSSSPRTVQPTVSQRVKTRDSPPIAGPSARHVATSTSPTVKLEPVPSCSSSQTPTSSGNKKRVREDEDNPAADGGEPHLGRRTRARREPPADLPTPRRDDPQPPRPLRRSARLRNSHTTASSQTPATRMTEPVTLPLRARPCTRSSRRAELSSRVADNVAGSSGSGPRGRKRSRAEVGDEDDEATKEKPKAKGSKRSRR</sequence>
<proteinExistence type="predicted"/>
<gene>
    <name evidence="1" type="ORF">BDY19DRAFT_530357</name>
</gene>
<name>A0ACB8TRI1_9APHY</name>
<evidence type="ECO:0000313" key="1">
    <source>
        <dbReference type="EMBL" id="KAI0084574.1"/>
    </source>
</evidence>
<accession>A0ACB8TRI1</accession>
<reference evidence="1" key="1">
    <citation type="journal article" date="2021" name="Environ. Microbiol.">
        <title>Gene family expansions and transcriptome signatures uncover fungal adaptations to wood decay.</title>
        <authorList>
            <person name="Hage H."/>
            <person name="Miyauchi S."/>
            <person name="Viragh M."/>
            <person name="Drula E."/>
            <person name="Min B."/>
            <person name="Chaduli D."/>
            <person name="Navarro D."/>
            <person name="Favel A."/>
            <person name="Norest M."/>
            <person name="Lesage-Meessen L."/>
            <person name="Balint B."/>
            <person name="Merenyi Z."/>
            <person name="de Eugenio L."/>
            <person name="Morin E."/>
            <person name="Martinez A.T."/>
            <person name="Baldrian P."/>
            <person name="Stursova M."/>
            <person name="Martinez M.J."/>
            <person name="Novotny C."/>
            <person name="Magnuson J.K."/>
            <person name="Spatafora J.W."/>
            <person name="Maurice S."/>
            <person name="Pangilinan J."/>
            <person name="Andreopoulos W."/>
            <person name="LaButti K."/>
            <person name="Hundley H."/>
            <person name="Na H."/>
            <person name="Kuo A."/>
            <person name="Barry K."/>
            <person name="Lipzen A."/>
            <person name="Henrissat B."/>
            <person name="Riley R."/>
            <person name="Ahrendt S."/>
            <person name="Nagy L.G."/>
            <person name="Grigoriev I.V."/>
            <person name="Martin F."/>
            <person name="Rosso M.N."/>
        </authorList>
    </citation>
    <scope>NUCLEOTIDE SEQUENCE</scope>
    <source>
        <strain evidence="1">CBS 384.51</strain>
    </source>
</reference>
<comment type="caution">
    <text evidence="1">The sequence shown here is derived from an EMBL/GenBank/DDBJ whole genome shotgun (WGS) entry which is preliminary data.</text>
</comment>